<dbReference type="EnsemblMetazoa" id="G25861.1">
    <property type="protein sequence ID" value="G25861.1:cds"/>
    <property type="gene ID" value="G25861"/>
</dbReference>
<dbReference type="OrthoDB" id="6076852at2759"/>
<feature type="chain" id="PRO_5042431505" evidence="1">
    <location>
        <begin position="27"/>
        <end position="267"/>
    </location>
</feature>
<sequence length="267" mass="27896">MGPTMQSGWIVGGLALLFAVIGSVESSCTVTPAKVETTYTGRVRHYCVHNVTKGNSTVEIELLLDSKFETRDCQRCTCSRMGLSCCGYGVASSERIHVPKGCHPVADGCQIALISDIDNVTDCYSIGPHAAARRRDEMMRGMARQIAHREYPQAMQYWHGLNPPPISPLAVLFGGAGRRGPNGRVAEQPEGLMESFLLMSMFGGGAGGGMGLGAQPHSAGGAGDPIGHMGGGGQNMDGMNMGMGGGFGGSLFGSPLGMGLLFSSFMS</sequence>
<evidence type="ECO:0000313" key="2">
    <source>
        <dbReference type="EnsemblMetazoa" id="G25861.2:cds"/>
    </source>
</evidence>
<organism evidence="2 3">
    <name type="scientific">Magallana gigas</name>
    <name type="common">Pacific oyster</name>
    <name type="synonym">Crassostrea gigas</name>
    <dbReference type="NCBI Taxonomy" id="29159"/>
    <lineage>
        <taxon>Eukaryota</taxon>
        <taxon>Metazoa</taxon>
        <taxon>Spiralia</taxon>
        <taxon>Lophotrochozoa</taxon>
        <taxon>Mollusca</taxon>
        <taxon>Bivalvia</taxon>
        <taxon>Autobranchia</taxon>
        <taxon>Pteriomorphia</taxon>
        <taxon>Ostreida</taxon>
        <taxon>Ostreoidea</taxon>
        <taxon>Ostreidae</taxon>
        <taxon>Magallana</taxon>
    </lineage>
</organism>
<protein>
    <submittedName>
        <fullName evidence="2">Uncharacterized protein</fullName>
    </submittedName>
</protein>
<proteinExistence type="predicted"/>
<feature type="signal peptide" evidence="1">
    <location>
        <begin position="1"/>
        <end position="26"/>
    </location>
</feature>
<reference evidence="2" key="1">
    <citation type="submission" date="2022-08" db="UniProtKB">
        <authorList>
            <consortium name="EnsemblMetazoa"/>
        </authorList>
    </citation>
    <scope>IDENTIFICATION</scope>
    <source>
        <strain evidence="2">05x7-T-G4-1.051#20</strain>
    </source>
</reference>
<dbReference type="EnsemblMetazoa" id="G25861.2">
    <property type="protein sequence ID" value="G25861.2:cds"/>
    <property type="gene ID" value="G25861"/>
</dbReference>
<dbReference type="Gene3D" id="2.60.40.1900">
    <property type="entry name" value="Beta-microseminoprotein (PSP94) domain"/>
    <property type="match status" value="1"/>
</dbReference>
<name>A0A8W8L0M8_MAGGI</name>
<evidence type="ECO:0000256" key="1">
    <source>
        <dbReference type="SAM" id="SignalP"/>
    </source>
</evidence>
<dbReference type="AlphaFoldDB" id="A0A8W8L0M8"/>
<keyword evidence="3" id="KW-1185">Reference proteome</keyword>
<keyword evidence="1" id="KW-0732">Signal</keyword>
<dbReference type="Proteomes" id="UP000005408">
    <property type="component" value="Unassembled WGS sequence"/>
</dbReference>
<dbReference type="OMA" id="DSKFETR"/>
<accession>A0A8W8L0M8</accession>
<evidence type="ECO:0000313" key="3">
    <source>
        <dbReference type="Proteomes" id="UP000005408"/>
    </source>
</evidence>